<dbReference type="Pfam" id="PF02145">
    <property type="entry name" value="Rap_GAP"/>
    <property type="match status" value="1"/>
</dbReference>
<dbReference type="InterPro" id="IPR035974">
    <property type="entry name" value="Rap/Ran-GAP_sf"/>
</dbReference>
<reference evidence="5 6" key="1">
    <citation type="journal article" date="2014" name="Nat. Genet.">
        <title>Genome and transcriptome of the porcine whipworm Trichuris suis.</title>
        <authorList>
            <person name="Jex A.R."/>
            <person name="Nejsum P."/>
            <person name="Schwarz E.M."/>
            <person name="Hu L."/>
            <person name="Young N.D."/>
            <person name="Hall R.S."/>
            <person name="Korhonen P.K."/>
            <person name="Liao S."/>
            <person name="Thamsborg S."/>
            <person name="Xia J."/>
            <person name="Xu P."/>
            <person name="Wang S."/>
            <person name="Scheerlinck J.P."/>
            <person name="Hofmann A."/>
            <person name="Sternberg P.W."/>
            <person name="Wang J."/>
            <person name="Gasser R.B."/>
        </authorList>
    </citation>
    <scope>NUCLEOTIDE SEQUENCE [LARGE SCALE GENOMIC DNA]</scope>
    <source>
        <strain evidence="5">DCEP-RM93M</strain>
    </source>
</reference>
<evidence type="ECO:0000259" key="4">
    <source>
        <dbReference type="PROSITE" id="PS50085"/>
    </source>
</evidence>
<dbReference type="PROSITE" id="PS50085">
    <property type="entry name" value="RAPGAP"/>
    <property type="match status" value="1"/>
</dbReference>
<feature type="region of interest" description="Disordered" evidence="3">
    <location>
        <begin position="1"/>
        <end position="24"/>
    </location>
</feature>
<accession>A0A085MKW1</accession>
<feature type="region of interest" description="Disordered" evidence="3">
    <location>
        <begin position="483"/>
        <end position="540"/>
    </location>
</feature>
<evidence type="ECO:0000313" key="5">
    <source>
        <dbReference type="EMBL" id="KFD57857.1"/>
    </source>
</evidence>
<organism evidence="5 6">
    <name type="scientific">Trichuris suis</name>
    <name type="common">pig whipworm</name>
    <dbReference type="NCBI Taxonomy" id="68888"/>
    <lineage>
        <taxon>Eukaryota</taxon>
        <taxon>Metazoa</taxon>
        <taxon>Ecdysozoa</taxon>
        <taxon>Nematoda</taxon>
        <taxon>Enoplea</taxon>
        <taxon>Dorylaimia</taxon>
        <taxon>Trichinellida</taxon>
        <taxon>Trichuridae</taxon>
        <taxon>Trichuris</taxon>
    </lineage>
</organism>
<dbReference type="Gene3D" id="3.40.50.11210">
    <property type="entry name" value="Rap/Ran-GAP"/>
    <property type="match status" value="1"/>
</dbReference>
<dbReference type="GO" id="GO:0005096">
    <property type="term" value="F:GTPase activator activity"/>
    <property type="evidence" value="ECO:0007669"/>
    <property type="project" value="UniProtKB-KW"/>
</dbReference>
<gene>
    <name evidence="5" type="ORF">M513_01090</name>
</gene>
<sequence>MLQWFRGHMSLGRATSSPKKSSSYPSLKFTTLHTPYSAISHSVTDYFCLSKEVQPYPDRGSPRPKTAVSQNANQNESIQQILSRGGPYPTIVMPQHGGYWIDNGSASHLPIEDHFASSDNSSCQRIKFESDEIAKCYRRHFFGKDHFNFYALDEKLGPVVLSVHTETISFQEHLRIMLRLKTGTLHEIIPASCLGDLPTAGRMAKLLCENITTDLFTPVMFPKGSEMIMSFDEHMLVNCYKFGVIYQKFGQTSEEELFGNISHGKKMEEFLEILGDRVKLLDFKGFRGGLDTVHGQTGEESIYTTFKEREIMFHVSTLLPYTAGDSQQLQRKRHIGNDIVALVFQEESTPFVPDMIASHFLHAYIVVTPVCGNGSKTHYKVAVAARDDVPFFGPTLPMPPIFSKGQELRNFLLTKLINAENACYKARKFASLAERTRSSLIEALYSELKRQNIEHYGSILHPELPKESNASLGLFSSVKKALTGGSKNRQSSTQSDVVTSSMERQDSARKSDPSQLTELTHQENATANKAALSRSEKKSVDFSEQVGTDFQASSSKTTACKPSYLSLSPSFMSSNTARSSPSQCSSPDRTFANQADSESSSLDSTELEHDSDTGMESMSSAETANFKHLMCTFCSDPSTMPCLSSNNEHLRRLQDLLQEMSKLRNEKLDLLRQNVTCKSDIKKLKQRETQMSAELEAAYDEINKLRQLLRVSSLPDGRPEHTTAYSFNDLPAYAMRTLVEIENSFKWRGCTLIRKGLLFASAVLRLPECTYACVVVSLS</sequence>
<feature type="compositionally biased region" description="Polar residues" evidence="3">
    <location>
        <begin position="513"/>
        <end position="527"/>
    </location>
</feature>
<name>A0A085MKW1_9BILA</name>
<keyword evidence="2" id="KW-0175">Coiled coil</keyword>
<keyword evidence="1" id="KW-0343">GTPase activation</keyword>
<feature type="coiled-coil region" evidence="2">
    <location>
        <begin position="646"/>
        <end position="708"/>
    </location>
</feature>
<evidence type="ECO:0000256" key="3">
    <source>
        <dbReference type="SAM" id="MobiDB-lite"/>
    </source>
</evidence>
<feature type="region of interest" description="Disordered" evidence="3">
    <location>
        <begin position="572"/>
        <end position="619"/>
    </location>
</feature>
<protein>
    <recommendedName>
        <fullName evidence="4">Rap-GAP domain-containing protein</fullName>
    </recommendedName>
</protein>
<dbReference type="Pfam" id="PF21022">
    <property type="entry name" value="Rap-GAP_dimer"/>
    <property type="match status" value="1"/>
</dbReference>
<evidence type="ECO:0000256" key="2">
    <source>
        <dbReference type="SAM" id="Coils"/>
    </source>
</evidence>
<dbReference type="Proteomes" id="UP000030764">
    <property type="component" value="Unassembled WGS sequence"/>
</dbReference>
<dbReference type="GO" id="GO:0051056">
    <property type="term" value="P:regulation of small GTPase mediated signal transduction"/>
    <property type="evidence" value="ECO:0007669"/>
    <property type="project" value="InterPro"/>
</dbReference>
<evidence type="ECO:0000256" key="1">
    <source>
        <dbReference type="ARBA" id="ARBA00022468"/>
    </source>
</evidence>
<feature type="compositionally biased region" description="Polar residues" evidence="3">
    <location>
        <begin position="575"/>
        <end position="595"/>
    </location>
</feature>
<dbReference type="SUPFAM" id="SSF111347">
    <property type="entry name" value="Rap/Ran-GAP"/>
    <property type="match status" value="1"/>
</dbReference>
<dbReference type="GO" id="GO:0005737">
    <property type="term" value="C:cytoplasm"/>
    <property type="evidence" value="ECO:0007669"/>
    <property type="project" value="TreeGrafter"/>
</dbReference>
<keyword evidence="6" id="KW-1185">Reference proteome</keyword>
<dbReference type="FunFam" id="3.40.50.11210:FF:000001">
    <property type="entry name" value="Ral GTPase-activating protein subunit alpha-1 isoform 1"/>
    <property type="match status" value="1"/>
</dbReference>
<dbReference type="AlphaFoldDB" id="A0A085MKW1"/>
<feature type="compositionally biased region" description="Low complexity" evidence="3">
    <location>
        <begin position="490"/>
        <end position="501"/>
    </location>
</feature>
<dbReference type="Gene3D" id="6.10.140.210">
    <property type="match status" value="1"/>
</dbReference>
<feature type="compositionally biased region" description="Basic and acidic residues" evidence="3">
    <location>
        <begin position="503"/>
        <end position="512"/>
    </location>
</feature>
<evidence type="ECO:0000313" key="6">
    <source>
        <dbReference type="Proteomes" id="UP000030764"/>
    </source>
</evidence>
<feature type="domain" description="Rap-GAP" evidence="4">
    <location>
        <begin position="228"/>
        <end position="444"/>
    </location>
</feature>
<proteinExistence type="predicted"/>
<dbReference type="EMBL" id="KL363186">
    <property type="protein sequence ID" value="KFD57857.1"/>
    <property type="molecule type" value="Genomic_DNA"/>
</dbReference>
<dbReference type="PANTHER" id="PTHR15711">
    <property type="entry name" value="RAP GTPASE-ACTIVATING PROTEIN"/>
    <property type="match status" value="1"/>
</dbReference>
<dbReference type="InterPro" id="IPR050989">
    <property type="entry name" value="Rap1_Ran_GAP"/>
</dbReference>
<dbReference type="PANTHER" id="PTHR15711:SF32">
    <property type="entry name" value="RAP GTPASE ACTIVATING PROTEIN 1, ISOFORM H"/>
    <property type="match status" value="1"/>
</dbReference>
<dbReference type="InterPro" id="IPR000331">
    <property type="entry name" value="Rap/Ran_GAP_dom"/>
</dbReference>